<dbReference type="PRINTS" id="PR00069">
    <property type="entry name" value="ALDKETRDTASE"/>
</dbReference>
<accession>A0ABS2PE05</accession>
<gene>
    <name evidence="2" type="ORF">JOD17_002455</name>
</gene>
<dbReference type="InterPro" id="IPR020471">
    <property type="entry name" value="AKR"/>
</dbReference>
<evidence type="ECO:0000313" key="2">
    <source>
        <dbReference type="EMBL" id="MBM7633361.1"/>
    </source>
</evidence>
<dbReference type="Pfam" id="PF00248">
    <property type="entry name" value="Aldo_ket_red"/>
    <property type="match status" value="1"/>
</dbReference>
<dbReference type="InterPro" id="IPR036812">
    <property type="entry name" value="NAD(P)_OxRdtase_dom_sf"/>
</dbReference>
<dbReference type="CDD" id="cd19086">
    <property type="entry name" value="AKR_AKR11C1"/>
    <property type="match status" value="1"/>
</dbReference>
<dbReference type="Gene3D" id="3.20.20.100">
    <property type="entry name" value="NADP-dependent oxidoreductase domain"/>
    <property type="match status" value="1"/>
</dbReference>
<keyword evidence="3" id="KW-1185">Reference proteome</keyword>
<dbReference type="InterPro" id="IPR053135">
    <property type="entry name" value="AKR2_Oxidoreductase"/>
</dbReference>
<comment type="caution">
    <text evidence="2">The sequence shown here is derived from an EMBL/GenBank/DDBJ whole genome shotgun (WGS) entry which is preliminary data.</text>
</comment>
<protein>
    <submittedName>
        <fullName evidence="2">Aryl-alcohol dehydrogenase-like predicted oxidoreductase</fullName>
    </submittedName>
</protein>
<dbReference type="RefSeq" id="WP_204697980.1">
    <property type="nucleotide sequence ID" value="NZ_JAFBEC010000006.1"/>
</dbReference>
<dbReference type="PANTHER" id="PTHR43312">
    <property type="entry name" value="D-THREO-ALDOSE 1-DEHYDROGENASE"/>
    <property type="match status" value="1"/>
</dbReference>
<dbReference type="SUPFAM" id="SSF51430">
    <property type="entry name" value="NAD(P)-linked oxidoreductase"/>
    <property type="match status" value="1"/>
</dbReference>
<reference evidence="2 3" key="1">
    <citation type="submission" date="2021-01" db="EMBL/GenBank/DDBJ databases">
        <title>Genomic Encyclopedia of Type Strains, Phase IV (KMG-IV): sequencing the most valuable type-strain genomes for metagenomic binning, comparative biology and taxonomic classification.</title>
        <authorList>
            <person name="Goeker M."/>
        </authorList>
    </citation>
    <scope>NUCLEOTIDE SEQUENCE [LARGE SCALE GENOMIC DNA]</scope>
    <source>
        <strain evidence="2 3">DSM 25540</strain>
    </source>
</reference>
<dbReference type="EMBL" id="JAFBEC010000006">
    <property type="protein sequence ID" value="MBM7633361.1"/>
    <property type="molecule type" value="Genomic_DNA"/>
</dbReference>
<evidence type="ECO:0000259" key="1">
    <source>
        <dbReference type="Pfam" id="PF00248"/>
    </source>
</evidence>
<name>A0ABS2PE05_9BACL</name>
<evidence type="ECO:0000313" key="3">
    <source>
        <dbReference type="Proteomes" id="UP000741863"/>
    </source>
</evidence>
<sequence>MNRRTLGKSEIELSEISLGTMSLPKDSTQSKRIIETAMEKGINYFDTADLYSFGENERMVGELIKERRSDLILGTKGGNHFEEGKDGWFWDPSKAYLKEACKNSLKRLGTDYIDLYQLHGGTIDDPIDESIEALQELKQEGYIREFGISSIRPNVIREYLQSGMASVMMQYSMLDRRPEEELLELLHQNGIGVLVRGAVAKGLLTDRVEEKVSEDGFLGHSKERILFATDALRAISDVATPSQEAIRYVLRHPAVTSVVAGASTAEQVLENSVTSELGPLSEENYDKLKKSAAMIYYEQHR</sequence>
<proteinExistence type="predicted"/>
<feature type="domain" description="NADP-dependent oxidoreductase" evidence="1">
    <location>
        <begin position="15"/>
        <end position="291"/>
    </location>
</feature>
<organism evidence="2 3">
    <name type="scientific">Geomicrobium sediminis</name>
    <dbReference type="NCBI Taxonomy" id="1347788"/>
    <lineage>
        <taxon>Bacteria</taxon>
        <taxon>Bacillati</taxon>
        <taxon>Bacillota</taxon>
        <taxon>Bacilli</taxon>
        <taxon>Bacillales</taxon>
        <taxon>Geomicrobium</taxon>
    </lineage>
</organism>
<dbReference type="Proteomes" id="UP000741863">
    <property type="component" value="Unassembled WGS sequence"/>
</dbReference>
<dbReference type="PANTHER" id="PTHR43312:SF1">
    <property type="entry name" value="NADP-DEPENDENT OXIDOREDUCTASE DOMAIN-CONTAINING PROTEIN"/>
    <property type="match status" value="1"/>
</dbReference>
<dbReference type="InterPro" id="IPR023210">
    <property type="entry name" value="NADP_OxRdtase_dom"/>
</dbReference>